<dbReference type="AlphaFoldDB" id="A0A2P2NLV0"/>
<dbReference type="EMBL" id="GGEC01062910">
    <property type="protein sequence ID" value="MBX43394.1"/>
    <property type="molecule type" value="Transcribed_RNA"/>
</dbReference>
<sequence>MPCIPEINIEKSHILSNFFFYLLVRLL</sequence>
<evidence type="ECO:0000313" key="1">
    <source>
        <dbReference type="EMBL" id="MBX43394.1"/>
    </source>
</evidence>
<accession>A0A2P2NLV0</accession>
<proteinExistence type="predicted"/>
<protein>
    <submittedName>
        <fullName evidence="1">Uncharacterized protein</fullName>
    </submittedName>
</protein>
<name>A0A2P2NLV0_RHIMU</name>
<reference evidence="1" key="1">
    <citation type="submission" date="2018-02" db="EMBL/GenBank/DDBJ databases">
        <title>Rhizophora mucronata_Transcriptome.</title>
        <authorList>
            <person name="Meera S.P."/>
            <person name="Sreeshan A."/>
            <person name="Augustine A."/>
        </authorList>
    </citation>
    <scope>NUCLEOTIDE SEQUENCE</scope>
    <source>
        <tissue evidence="1">Leaf</tissue>
    </source>
</reference>
<organism evidence="1">
    <name type="scientific">Rhizophora mucronata</name>
    <name type="common">Asiatic mangrove</name>
    <dbReference type="NCBI Taxonomy" id="61149"/>
    <lineage>
        <taxon>Eukaryota</taxon>
        <taxon>Viridiplantae</taxon>
        <taxon>Streptophyta</taxon>
        <taxon>Embryophyta</taxon>
        <taxon>Tracheophyta</taxon>
        <taxon>Spermatophyta</taxon>
        <taxon>Magnoliopsida</taxon>
        <taxon>eudicotyledons</taxon>
        <taxon>Gunneridae</taxon>
        <taxon>Pentapetalae</taxon>
        <taxon>rosids</taxon>
        <taxon>fabids</taxon>
        <taxon>Malpighiales</taxon>
        <taxon>Rhizophoraceae</taxon>
        <taxon>Rhizophora</taxon>
    </lineage>
</organism>